<dbReference type="GO" id="GO:0004571">
    <property type="term" value="F:mannosyl-oligosaccharide 1,2-alpha-mannosidase activity"/>
    <property type="evidence" value="ECO:0007669"/>
    <property type="project" value="UniProtKB-EC"/>
</dbReference>
<evidence type="ECO:0000256" key="3">
    <source>
        <dbReference type="ARBA" id="ARBA00007658"/>
    </source>
</evidence>
<dbReference type="GO" id="GO:0005975">
    <property type="term" value="P:carbohydrate metabolic process"/>
    <property type="evidence" value="ECO:0007669"/>
    <property type="project" value="InterPro"/>
</dbReference>
<dbReference type="PANTHER" id="PTHR11742">
    <property type="entry name" value="MANNOSYL-OLIGOSACCHARIDE ALPHA-1,2-MANNOSIDASE-RELATED"/>
    <property type="match status" value="1"/>
</dbReference>
<keyword evidence="6 11" id="KW-0106">Calcium</keyword>
<evidence type="ECO:0000256" key="10">
    <source>
        <dbReference type="PIRSR" id="PIRSR601382-1"/>
    </source>
</evidence>
<comment type="catalytic activity">
    <reaction evidence="8">
        <text>N(4)-(alpha-D-Man-(1-&gt;2)-alpha-D-Man-(1-&gt;2)-alpha-D-Man-(1-&gt;3)-[alpha-D-Man-(1-&gt;3)-[alpha-D-Man-(1-&gt;2)-alpha-D-Man-(1-&gt;6)]-alpha-D-Man-(1-&gt;6)]-beta-D-Man-(1-&gt;4)-beta-D-GlcNAc-(1-&gt;4)-beta-D-GlcNAc)-L-asparaginyl-[protein] (N-glucan mannose isomer 8A1,2,3B1,3) + 3 H2O = N(4)-(alpha-D-Man-(1-&gt;3)-[alpha-D-Man-(1-&gt;3)-[alpha-D-Man-(1-&gt;6)]-alpha-D-Man-(1-&gt;6)]-beta-D-Man-(1-&gt;4)-beta-D-GlcNAc-(1-&gt;4)-beta-D-GlcNAc)-L-asparaginyl-[protein] (N-glucan mannose isomer 5A1,2) + 3 beta-D-mannose</text>
        <dbReference type="Rhea" id="RHEA:56028"/>
        <dbReference type="Rhea" id="RHEA-COMP:14358"/>
        <dbReference type="Rhea" id="RHEA-COMP:14367"/>
        <dbReference type="ChEBI" id="CHEBI:15377"/>
        <dbReference type="ChEBI" id="CHEBI:28563"/>
        <dbReference type="ChEBI" id="CHEBI:59087"/>
        <dbReference type="ChEBI" id="CHEBI:60628"/>
        <dbReference type="EC" id="3.2.1.113"/>
    </reaction>
</comment>
<comment type="cofactor">
    <cofactor evidence="1 11">
        <name>Ca(2+)</name>
        <dbReference type="ChEBI" id="CHEBI:29108"/>
    </cofactor>
</comment>
<dbReference type="InterPro" id="IPR050749">
    <property type="entry name" value="Glycosyl_Hydrolase_47"/>
</dbReference>
<dbReference type="SUPFAM" id="SSF48225">
    <property type="entry name" value="Seven-hairpin glycosidases"/>
    <property type="match status" value="1"/>
</dbReference>
<keyword evidence="5 13" id="KW-0378">Hydrolase</keyword>
<evidence type="ECO:0000256" key="1">
    <source>
        <dbReference type="ARBA" id="ARBA00001913"/>
    </source>
</evidence>
<keyword evidence="13" id="KW-0326">Glycosidase</keyword>
<evidence type="ECO:0000256" key="13">
    <source>
        <dbReference type="RuleBase" id="RU361193"/>
    </source>
</evidence>
<dbReference type="EMBL" id="JAAIUW010000002">
    <property type="protein sequence ID" value="KAF7840468.1"/>
    <property type="molecule type" value="Genomic_DNA"/>
</dbReference>
<evidence type="ECO:0000256" key="12">
    <source>
        <dbReference type="PIRSR" id="PIRSR601382-3"/>
    </source>
</evidence>
<evidence type="ECO:0000256" key="14">
    <source>
        <dbReference type="SAM" id="Phobius"/>
    </source>
</evidence>
<dbReference type="Gene3D" id="1.50.10.10">
    <property type="match status" value="1"/>
</dbReference>
<evidence type="ECO:0000256" key="7">
    <source>
        <dbReference type="ARBA" id="ARBA00023157"/>
    </source>
</evidence>
<organism evidence="15 16">
    <name type="scientific">Senna tora</name>
    <dbReference type="NCBI Taxonomy" id="362788"/>
    <lineage>
        <taxon>Eukaryota</taxon>
        <taxon>Viridiplantae</taxon>
        <taxon>Streptophyta</taxon>
        <taxon>Embryophyta</taxon>
        <taxon>Tracheophyta</taxon>
        <taxon>Spermatophyta</taxon>
        <taxon>Magnoliopsida</taxon>
        <taxon>eudicotyledons</taxon>
        <taxon>Gunneridae</taxon>
        <taxon>Pentapetalae</taxon>
        <taxon>rosids</taxon>
        <taxon>fabids</taxon>
        <taxon>Fabales</taxon>
        <taxon>Fabaceae</taxon>
        <taxon>Caesalpinioideae</taxon>
        <taxon>Cassia clade</taxon>
        <taxon>Senna</taxon>
    </lineage>
</organism>
<sequence length="628" mass="69763">MSKSLPYTKKDVDYDNAKFRHRSFFKVITQSLVTSNLKRDCISCSTGKFLLLLLIFGLGYVMLAHSGPVVSNNQAIVNRNSEEGSIPIEGGSKFKRFWRRPPRLPPRLPPDAKGNTNGIGRVNQDVKSIWTTRQQKVKDAFVHAWSGYKKYAMGFDELMPLSQHGVDGLGGLGATVVDALDTAMIMGLDEVVAEAGSWVEAHLSERISKKGQVNLFETTIRVLGGLLSAYHLRGGEKGMNLTQAGPEPAVYLETAKNLADRLLSAFTSSPTSIPLSDVILRDSTAHPAPDGRSSTSEVSTLQLEFNYLSSVSGDQKYGVEAMKTLDHIKTLPKVEGLVPIYISPQSGQFSGDNIRLGSRGDSYYEYLIKVWLQCGATSNGNTSYLYEMYKEAMKGVRHLLVRKSIPNGLVFVGELPYGSNGGFSPKMDHLVCFLPGTLALGATKGLTKKKAMLSNMLNFEDLENLKLAEELAKTCFEMYSVTSTGLAPEIAYFHTEEFSELGLDGGNKSSEYINDIIIKQADRHNLLRPETVESLFVLYRITEDPKYREWGWQVFEAFEKYTKVDTGGYCSLDDVTTVPPIRRDKMETFFLGETLKYLYLLFGDSSVVPLDKFVFNTEAHPIPINLKK</sequence>
<evidence type="ECO:0000256" key="11">
    <source>
        <dbReference type="PIRSR" id="PIRSR601382-2"/>
    </source>
</evidence>
<reference evidence="15" key="1">
    <citation type="submission" date="2020-09" db="EMBL/GenBank/DDBJ databases">
        <title>Genome-Enabled Discovery of Anthraquinone Biosynthesis in Senna tora.</title>
        <authorList>
            <person name="Kang S.-H."/>
            <person name="Pandey R.P."/>
            <person name="Lee C.-M."/>
            <person name="Sim J.-S."/>
            <person name="Jeong J.-T."/>
            <person name="Choi B.-S."/>
            <person name="Jung M."/>
            <person name="Ginzburg D."/>
            <person name="Zhao K."/>
            <person name="Won S.Y."/>
            <person name="Oh T.-J."/>
            <person name="Yu Y."/>
            <person name="Kim N.-H."/>
            <person name="Lee O.R."/>
            <person name="Lee T.-H."/>
            <person name="Bashyal P."/>
            <person name="Kim T.-S."/>
            <person name="Lee W.-H."/>
            <person name="Kawkins C."/>
            <person name="Kim C.-K."/>
            <person name="Kim J.S."/>
            <person name="Ahn B.O."/>
            <person name="Rhee S.Y."/>
            <person name="Sohng J.K."/>
        </authorList>
    </citation>
    <scope>NUCLEOTIDE SEQUENCE</scope>
    <source>
        <tissue evidence="15">Leaf</tissue>
    </source>
</reference>
<dbReference type="EC" id="3.2.1.-" evidence="13"/>
<dbReference type="GO" id="GO:0005768">
    <property type="term" value="C:endosome"/>
    <property type="evidence" value="ECO:0007669"/>
    <property type="project" value="TreeGrafter"/>
</dbReference>
<comment type="caution">
    <text evidence="15">The sequence shown here is derived from an EMBL/GenBank/DDBJ whole genome shotgun (WGS) entry which is preliminary data.</text>
</comment>
<feature type="active site" description="Proton donor" evidence="10">
    <location>
        <position position="217"/>
    </location>
</feature>
<keyword evidence="14" id="KW-0472">Membrane</keyword>
<evidence type="ECO:0000313" key="16">
    <source>
        <dbReference type="Proteomes" id="UP000634136"/>
    </source>
</evidence>
<name>A0A834X9U4_9FABA</name>
<feature type="binding site" evidence="11">
    <location>
        <position position="617"/>
    </location>
    <ligand>
        <name>Ca(2+)</name>
        <dbReference type="ChEBI" id="CHEBI:29108"/>
    </ligand>
</feature>
<evidence type="ECO:0000256" key="9">
    <source>
        <dbReference type="ARBA" id="ARBA00048605"/>
    </source>
</evidence>
<evidence type="ECO:0000256" key="8">
    <source>
        <dbReference type="ARBA" id="ARBA00047669"/>
    </source>
</evidence>
<feature type="active site" description="Proton donor" evidence="10">
    <location>
        <position position="489"/>
    </location>
</feature>
<dbReference type="InterPro" id="IPR001382">
    <property type="entry name" value="Glyco_hydro_47"/>
</dbReference>
<comment type="similarity">
    <text evidence="3 13">Belongs to the glycosyl hydrolase 47 family.</text>
</comment>
<dbReference type="InterPro" id="IPR012341">
    <property type="entry name" value="6hp_glycosidase-like_sf"/>
</dbReference>
<dbReference type="GO" id="GO:0005783">
    <property type="term" value="C:endoplasmic reticulum"/>
    <property type="evidence" value="ECO:0007669"/>
    <property type="project" value="TreeGrafter"/>
</dbReference>
<dbReference type="GO" id="GO:0005802">
    <property type="term" value="C:trans-Golgi network"/>
    <property type="evidence" value="ECO:0007669"/>
    <property type="project" value="TreeGrafter"/>
</dbReference>
<evidence type="ECO:0000256" key="2">
    <source>
        <dbReference type="ARBA" id="ARBA00004922"/>
    </source>
</evidence>
<keyword evidence="14" id="KW-1133">Transmembrane helix</keyword>
<dbReference type="GO" id="GO:0016020">
    <property type="term" value="C:membrane"/>
    <property type="evidence" value="ECO:0007669"/>
    <property type="project" value="InterPro"/>
</dbReference>
<dbReference type="AlphaFoldDB" id="A0A834X9U4"/>
<evidence type="ECO:0000313" key="15">
    <source>
        <dbReference type="EMBL" id="KAF7840468.1"/>
    </source>
</evidence>
<feature type="transmembrane region" description="Helical" evidence="14">
    <location>
        <begin position="49"/>
        <end position="70"/>
    </location>
</feature>
<accession>A0A834X9U4</accession>
<evidence type="ECO:0000256" key="6">
    <source>
        <dbReference type="ARBA" id="ARBA00022837"/>
    </source>
</evidence>
<feature type="disulfide bond" evidence="12">
    <location>
        <begin position="432"/>
        <end position="475"/>
    </location>
</feature>
<dbReference type="GO" id="GO:0005509">
    <property type="term" value="F:calcium ion binding"/>
    <property type="evidence" value="ECO:0007669"/>
    <property type="project" value="InterPro"/>
</dbReference>
<dbReference type="PRINTS" id="PR00747">
    <property type="entry name" value="GLYHDRLASE47"/>
</dbReference>
<dbReference type="PANTHER" id="PTHR11742:SF55">
    <property type="entry name" value="ENDOPLASMIC RETICULUM MANNOSYL-OLIGOSACCHARIDE 1,2-ALPHA-MANNOSIDASE"/>
    <property type="match status" value="1"/>
</dbReference>
<evidence type="ECO:0000256" key="5">
    <source>
        <dbReference type="ARBA" id="ARBA00022801"/>
    </source>
</evidence>
<comment type="pathway">
    <text evidence="2">Protein modification; protein glycosylation.</text>
</comment>
<dbReference type="Pfam" id="PF01532">
    <property type="entry name" value="Glyco_hydro_47"/>
    <property type="match status" value="1"/>
</dbReference>
<comment type="catalytic activity">
    <reaction evidence="9">
        <text>N(4)-(alpha-D-Man-(1-&gt;2)-alpha-D-Man-(1-&gt;2)-alpha-D-Man-(1-&gt;3)-[alpha-D-Man-(1-&gt;2)-alpha-D-Man-(1-&gt;3)-[alpha-D-Man-(1-&gt;2)-alpha-D-Man-(1-&gt;6)]-alpha-D-Man-(1-&gt;6)]-beta-D-Man-(1-&gt;4)-beta-D-GlcNAc-(1-&gt;4)-beta-D-GlcNAc)-L-asparaginyl-[protein] (N-glucan mannose isomer 9A1,2,3B1,2,3) + 4 H2O = N(4)-(alpha-D-Man-(1-&gt;3)-[alpha-D-Man-(1-&gt;3)-[alpha-D-Man-(1-&gt;6)]-alpha-D-Man-(1-&gt;6)]-beta-D-Man-(1-&gt;4)-beta-D-GlcNAc-(1-&gt;4)-beta-D-GlcNAc)-L-asparaginyl-[protein] (N-glucan mannose isomer 5A1,2) + 4 beta-D-mannose</text>
        <dbReference type="Rhea" id="RHEA:56008"/>
        <dbReference type="Rhea" id="RHEA-COMP:14356"/>
        <dbReference type="Rhea" id="RHEA-COMP:14367"/>
        <dbReference type="ChEBI" id="CHEBI:15377"/>
        <dbReference type="ChEBI" id="CHEBI:28563"/>
        <dbReference type="ChEBI" id="CHEBI:59087"/>
        <dbReference type="ChEBI" id="CHEBI:139493"/>
        <dbReference type="EC" id="3.2.1.113"/>
    </reaction>
</comment>
<keyword evidence="4 11" id="KW-0479">Metal-binding</keyword>
<dbReference type="OrthoDB" id="8118055at2759"/>
<keyword evidence="16" id="KW-1185">Reference proteome</keyword>
<protein>
    <recommendedName>
        <fullName evidence="13">alpha-1,2-Mannosidase</fullName>
        <ecNumber evidence="13">3.2.1.-</ecNumber>
    </recommendedName>
</protein>
<proteinExistence type="inferred from homology"/>
<keyword evidence="7 12" id="KW-1015">Disulfide bond</keyword>
<keyword evidence="14" id="KW-0812">Transmembrane</keyword>
<feature type="active site" evidence="10">
    <location>
        <position position="361"/>
    </location>
</feature>
<gene>
    <name evidence="15" type="ORF">G2W53_002766</name>
</gene>
<dbReference type="Proteomes" id="UP000634136">
    <property type="component" value="Unassembled WGS sequence"/>
</dbReference>
<dbReference type="InterPro" id="IPR036026">
    <property type="entry name" value="Seven-hairpin_glycosidases"/>
</dbReference>
<dbReference type="FunFam" id="1.50.10.10:FF:000025">
    <property type="entry name" value="alpha-1,2-Mannosidase"/>
    <property type="match status" value="1"/>
</dbReference>
<feature type="active site" evidence="10">
    <location>
        <position position="530"/>
    </location>
</feature>
<evidence type="ECO:0000256" key="4">
    <source>
        <dbReference type="ARBA" id="ARBA00022723"/>
    </source>
</evidence>